<organism evidence="1 2">
    <name type="scientific">Aaosphaeria arxii CBS 175.79</name>
    <dbReference type="NCBI Taxonomy" id="1450172"/>
    <lineage>
        <taxon>Eukaryota</taxon>
        <taxon>Fungi</taxon>
        <taxon>Dikarya</taxon>
        <taxon>Ascomycota</taxon>
        <taxon>Pezizomycotina</taxon>
        <taxon>Dothideomycetes</taxon>
        <taxon>Pleosporomycetidae</taxon>
        <taxon>Pleosporales</taxon>
        <taxon>Pleosporales incertae sedis</taxon>
        <taxon>Aaosphaeria</taxon>
    </lineage>
</organism>
<gene>
    <name evidence="1" type="ORF">BU24DRAFT_424935</name>
</gene>
<evidence type="ECO:0000313" key="2">
    <source>
        <dbReference type="Proteomes" id="UP000799778"/>
    </source>
</evidence>
<protein>
    <submittedName>
        <fullName evidence="1">Uncharacterized protein</fullName>
    </submittedName>
</protein>
<dbReference type="GeneID" id="54286015"/>
<reference evidence="1" key="1">
    <citation type="journal article" date="2020" name="Stud. Mycol.">
        <title>101 Dothideomycetes genomes: a test case for predicting lifestyles and emergence of pathogens.</title>
        <authorList>
            <person name="Haridas S."/>
            <person name="Albert R."/>
            <person name="Binder M."/>
            <person name="Bloem J."/>
            <person name="Labutti K."/>
            <person name="Salamov A."/>
            <person name="Andreopoulos B."/>
            <person name="Baker S."/>
            <person name="Barry K."/>
            <person name="Bills G."/>
            <person name="Bluhm B."/>
            <person name="Cannon C."/>
            <person name="Castanera R."/>
            <person name="Culley D."/>
            <person name="Daum C."/>
            <person name="Ezra D."/>
            <person name="Gonzalez J."/>
            <person name="Henrissat B."/>
            <person name="Kuo A."/>
            <person name="Liang C."/>
            <person name="Lipzen A."/>
            <person name="Lutzoni F."/>
            <person name="Magnuson J."/>
            <person name="Mondo S."/>
            <person name="Nolan M."/>
            <person name="Ohm R."/>
            <person name="Pangilinan J."/>
            <person name="Park H.-J."/>
            <person name="Ramirez L."/>
            <person name="Alfaro M."/>
            <person name="Sun H."/>
            <person name="Tritt A."/>
            <person name="Yoshinaga Y."/>
            <person name="Zwiers L.-H."/>
            <person name="Turgeon B."/>
            <person name="Goodwin S."/>
            <person name="Spatafora J."/>
            <person name="Crous P."/>
            <person name="Grigoriev I."/>
        </authorList>
    </citation>
    <scope>NUCLEOTIDE SEQUENCE</scope>
    <source>
        <strain evidence="1">CBS 175.79</strain>
    </source>
</reference>
<sequence length="178" mass="19904">MKGMHDLISIFWRYLNQIHNPIPVTNTPQSKHGRSGNDNQFHFQHQYCHCPLQLSGTPPNSNYTTVSHLTHRYPSPQPIRKTPVSILSQHRNAAASTSPCSAMSHSCTLMTPGYTVRYGSPPAMAVTSRTNKAGTPNWDEHDRSHAHLAPFREIHDIPEASCKIISPLLISPPLQKNL</sequence>
<accession>A0A6A5XM54</accession>
<evidence type="ECO:0000313" key="1">
    <source>
        <dbReference type="EMBL" id="KAF2013917.1"/>
    </source>
</evidence>
<dbReference type="AlphaFoldDB" id="A0A6A5XM54"/>
<keyword evidence="2" id="KW-1185">Reference proteome</keyword>
<dbReference type="RefSeq" id="XP_033382256.1">
    <property type="nucleotide sequence ID" value="XM_033528618.1"/>
</dbReference>
<proteinExistence type="predicted"/>
<dbReference type="EMBL" id="ML978071">
    <property type="protein sequence ID" value="KAF2013917.1"/>
    <property type="molecule type" value="Genomic_DNA"/>
</dbReference>
<name>A0A6A5XM54_9PLEO</name>
<dbReference type="Proteomes" id="UP000799778">
    <property type="component" value="Unassembled WGS sequence"/>
</dbReference>